<dbReference type="PANTHER" id="PTHR10434:SF11">
    <property type="entry name" value="1-ACYL-SN-GLYCEROL-3-PHOSPHATE ACYLTRANSFERASE"/>
    <property type="match status" value="1"/>
</dbReference>
<name>A0ABT1YR40_9BACL</name>
<dbReference type="EMBL" id="JANQBD010000020">
    <property type="protein sequence ID" value="MCR8634440.1"/>
    <property type="molecule type" value="Genomic_DNA"/>
</dbReference>
<dbReference type="PANTHER" id="PTHR10434">
    <property type="entry name" value="1-ACYL-SN-GLYCEROL-3-PHOSPHATE ACYLTRANSFERASE"/>
    <property type="match status" value="1"/>
</dbReference>
<evidence type="ECO:0000313" key="4">
    <source>
        <dbReference type="EMBL" id="MCR8634440.1"/>
    </source>
</evidence>
<dbReference type="InterPro" id="IPR002123">
    <property type="entry name" value="Plipid/glycerol_acylTrfase"/>
</dbReference>
<dbReference type="Pfam" id="PF01553">
    <property type="entry name" value="Acyltransferase"/>
    <property type="match status" value="1"/>
</dbReference>
<evidence type="ECO:0000256" key="1">
    <source>
        <dbReference type="ARBA" id="ARBA00022679"/>
    </source>
</evidence>
<dbReference type="SMART" id="SM00563">
    <property type="entry name" value="PlsC"/>
    <property type="match status" value="1"/>
</dbReference>
<keyword evidence="2 4" id="KW-0012">Acyltransferase</keyword>
<evidence type="ECO:0000313" key="5">
    <source>
        <dbReference type="Proteomes" id="UP001300012"/>
    </source>
</evidence>
<comment type="caution">
    <text evidence="4">The sequence shown here is derived from an EMBL/GenBank/DDBJ whole genome shotgun (WGS) entry which is preliminary data.</text>
</comment>
<evidence type="ECO:0000256" key="2">
    <source>
        <dbReference type="ARBA" id="ARBA00023315"/>
    </source>
</evidence>
<dbReference type="GO" id="GO:0016746">
    <property type="term" value="F:acyltransferase activity"/>
    <property type="evidence" value="ECO:0007669"/>
    <property type="project" value="UniProtKB-KW"/>
</dbReference>
<feature type="domain" description="Phospholipid/glycerol acyltransferase" evidence="3">
    <location>
        <begin position="34"/>
        <end position="145"/>
    </location>
</feature>
<dbReference type="SUPFAM" id="SSF69593">
    <property type="entry name" value="Glycerol-3-phosphate (1)-acyltransferase"/>
    <property type="match status" value="1"/>
</dbReference>
<dbReference type="Proteomes" id="UP001300012">
    <property type="component" value="Unassembled WGS sequence"/>
</dbReference>
<proteinExistence type="predicted"/>
<sequence length="194" mass="21061">MLYSTLRALFHFIFRLVFRLKVVGLENVPHGKPVILCANHTSNMDPPLLGSPLVGRRVHYMAKAELFDVPVLGWVLPRISAFPVKRGGVSKESIRLSLQLLSENKILGIFPEGSRSNAGGMGKKGAASLALKSGATVVPAAIVGGYKPFKQLTLVYGKPVDISEFADQGSEGLEQATDKILSVIRTMVKQYESK</sequence>
<dbReference type="CDD" id="cd07989">
    <property type="entry name" value="LPLAT_AGPAT-like"/>
    <property type="match status" value="1"/>
</dbReference>
<gene>
    <name evidence="4" type="ORF">NV381_24915</name>
</gene>
<reference evidence="4 5" key="1">
    <citation type="submission" date="2022-08" db="EMBL/GenBank/DDBJ databases">
        <title>Paenibacillus endoradicis sp. nov., Paenibacillus radicibacter sp. nov and Paenibacillus pararadicis sp. nov., three cold-adapted plant growth-promoting bacteria isolated from root of Larix gmelinii in Great Khingan.</title>
        <authorList>
            <person name="Xue H."/>
        </authorList>
    </citation>
    <scope>NUCLEOTIDE SEQUENCE [LARGE SCALE GENOMIC DNA]</scope>
    <source>
        <strain evidence="4 5">N5-1-1-5</strain>
    </source>
</reference>
<dbReference type="RefSeq" id="WP_258216006.1">
    <property type="nucleotide sequence ID" value="NZ_JANQBD010000020.1"/>
</dbReference>
<keyword evidence="1" id="KW-0808">Transferase</keyword>
<evidence type="ECO:0000259" key="3">
    <source>
        <dbReference type="SMART" id="SM00563"/>
    </source>
</evidence>
<protein>
    <submittedName>
        <fullName evidence="4">1-acyl-sn-glycerol-3-phosphate acyltransferase</fullName>
    </submittedName>
</protein>
<accession>A0ABT1YR40</accession>
<keyword evidence="5" id="KW-1185">Reference proteome</keyword>
<organism evidence="4 5">
    <name type="scientific">Paenibacillus radicis</name>
    <name type="common">ex Xue et al. 2023</name>
    <dbReference type="NCBI Taxonomy" id="2972489"/>
    <lineage>
        <taxon>Bacteria</taxon>
        <taxon>Bacillati</taxon>
        <taxon>Bacillota</taxon>
        <taxon>Bacilli</taxon>
        <taxon>Bacillales</taxon>
        <taxon>Paenibacillaceae</taxon>
        <taxon>Paenibacillus</taxon>
    </lineage>
</organism>